<evidence type="ECO:0000313" key="2">
    <source>
        <dbReference type="EMBL" id="AOX02015.1"/>
    </source>
</evidence>
<accession>A0A1D8TWT4</accession>
<keyword evidence="1" id="KW-0812">Transmembrane</keyword>
<keyword evidence="1" id="KW-0472">Membrane</keyword>
<sequence>MALVGGLFFGFWFVSVAKLLIFFCTIFQAKNLPLLNNEMILRVGARLLGRVNRPWVAPVKWASGVEAMQRGLGKAAPPKGVPPGDETCLLWSLYS</sequence>
<proteinExistence type="predicted"/>
<organism evidence="2 3">
    <name type="scientific">Moorena producens PAL-8-15-08-1</name>
    <dbReference type="NCBI Taxonomy" id="1458985"/>
    <lineage>
        <taxon>Bacteria</taxon>
        <taxon>Bacillati</taxon>
        <taxon>Cyanobacteriota</taxon>
        <taxon>Cyanophyceae</taxon>
        <taxon>Coleofasciculales</taxon>
        <taxon>Coleofasciculaceae</taxon>
        <taxon>Moorena</taxon>
    </lineage>
</organism>
<reference evidence="3" key="1">
    <citation type="submission" date="2016-10" db="EMBL/GenBank/DDBJ databases">
        <title>Comparative genomics uncovers the prolific and rare metabolic potential of the cyanobacterial genus Moorea.</title>
        <authorList>
            <person name="Leao T."/>
            <person name="Castelao G."/>
            <person name="Korobeynikov A."/>
            <person name="Monroe E.A."/>
            <person name="Podell S."/>
            <person name="Glukhov E."/>
            <person name="Allen E."/>
            <person name="Gerwick W.H."/>
            <person name="Gerwick L."/>
        </authorList>
    </citation>
    <scope>NUCLEOTIDE SEQUENCE [LARGE SCALE GENOMIC DNA]</scope>
    <source>
        <strain evidence="3">PAL-8-15-08-1</strain>
    </source>
</reference>
<evidence type="ECO:0000256" key="1">
    <source>
        <dbReference type="SAM" id="Phobius"/>
    </source>
</evidence>
<feature type="transmembrane region" description="Helical" evidence="1">
    <location>
        <begin position="6"/>
        <end position="27"/>
    </location>
</feature>
<dbReference type="KEGG" id="mpro:BJP34_23590"/>
<protein>
    <submittedName>
        <fullName evidence="2">Uncharacterized protein</fullName>
    </submittedName>
</protein>
<evidence type="ECO:0000313" key="3">
    <source>
        <dbReference type="Proteomes" id="UP000177870"/>
    </source>
</evidence>
<dbReference type="EMBL" id="CP017599">
    <property type="protein sequence ID" value="AOX02015.1"/>
    <property type="molecule type" value="Genomic_DNA"/>
</dbReference>
<keyword evidence="1" id="KW-1133">Transmembrane helix</keyword>
<dbReference type="Proteomes" id="UP000177870">
    <property type="component" value="Chromosome"/>
</dbReference>
<name>A0A1D8TWT4_9CYAN</name>
<dbReference type="AlphaFoldDB" id="A0A1D8TWT4"/>
<gene>
    <name evidence="2" type="ORF">BJP34_23590</name>
</gene>